<name>A0A9W9X9Z5_9EURO</name>
<reference evidence="1" key="1">
    <citation type="submission" date="2022-12" db="EMBL/GenBank/DDBJ databases">
        <authorList>
            <person name="Petersen C."/>
        </authorList>
    </citation>
    <scope>NUCLEOTIDE SEQUENCE</scope>
    <source>
        <strain evidence="1">IBT 17660</strain>
    </source>
</reference>
<dbReference type="EMBL" id="JAPWDO010000001">
    <property type="protein sequence ID" value="KAJ5486771.1"/>
    <property type="molecule type" value="Genomic_DNA"/>
</dbReference>
<gene>
    <name evidence="1" type="ORF">N7530_001071</name>
</gene>
<proteinExistence type="predicted"/>
<comment type="caution">
    <text evidence="1">The sequence shown here is derived from an EMBL/GenBank/DDBJ whole genome shotgun (WGS) entry which is preliminary data.</text>
</comment>
<reference evidence="1" key="2">
    <citation type="journal article" date="2023" name="IMA Fungus">
        <title>Comparative genomic study of the Penicillium genus elucidates a diverse pangenome and 15 lateral gene transfer events.</title>
        <authorList>
            <person name="Petersen C."/>
            <person name="Sorensen T."/>
            <person name="Nielsen M.R."/>
            <person name="Sondergaard T.E."/>
            <person name="Sorensen J.L."/>
            <person name="Fitzpatrick D.A."/>
            <person name="Frisvad J.C."/>
            <person name="Nielsen K.L."/>
        </authorList>
    </citation>
    <scope>NUCLEOTIDE SEQUENCE</scope>
    <source>
        <strain evidence="1">IBT 17660</strain>
    </source>
</reference>
<protein>
    <submittedName>
        <fullName evidence="1">Uncharacterized protein</fullName>
    </submittedName>
</protein>
<sequence>MGIFSKLVKTTVAGSIASVGVFWGATRNDIFEAMDSSDPIFQSAFYKKFNPSGNPTLHDVCVRRIPLDKIQPSLVEEKGKLVEAFCAGVWGGMGKFYTGETNLVAMAQTLMCLFSLSPGYIPQRAFLERKYRGPETADHLWDRSDLLKNKYEVGTIITDHFEVVEKTEDRIVVRCGDSPRIREVRPSDGLFEIAAVVKRDQGVAEFSLKSCFYQGLGKAKAAPMDEKVAWAHRQYTKLLLETAVLKKCVR</sequence>
<dbReference type="Proteomes" id="UP001147760">
    <property type="component" value="Unassembled WGS sequence"/>
</dbReference>
<accession>A0A9W9X9Z5</accession>
<keyword evidence="2" id="KW-1185">Reference proteome</keyword>
<evidence type="ECO:0000313" key="1">
    <source>
        <dbReference type="EMBL" id="KAJ5486771.1"/>
    </source>
</evidence>
<dbReference type="AlphaFoldDB" id="A0A9W9X9Z5"/>
<organism evidence="1 2">
    <name type="scientific">Penicillium desertorum</name>
    <dbReference type="NCBI Taxonomy" id="1303715"/>
    <lineage>
        <taxon>Eukaryota</taxon>
        <taxon>Fungi</taxon>
        <taxon>Dikarya</taxon>
        <taxon>Ascomycota</taxon>
        <taxon>Pezizomycotina</taxon>
        <taxon>Eurotiomycetes</taxon>
        <taxon>Eurotiomycetidae</taxon>
        <taxon>Eurotiales</taxon>
        <taxon>Aspergillaceae</taxon>
        <taxon>Penicillium</taxon>
    </lineage>
</organism>
<evidence type="ECO:0000313" key="2">
    <source>
        <dbReference type="Proteomes" id="UP001147760"/>
    </source>
</evidence>
<dbReference type="OrthoDB" id="4436466at2759"/>